<dbReference type="Pfam" id="PF01668">
    <property type="entry name" value="SmpB"/>
    <property type="match status" value="1"/>
</dbReference>
<dbReference type="NCBIfam" id="NF003843">
    <property type="entry name" value="PRK05422.1"/>
    <property type="match status" value="1"/>
</dbReference>
<proteinExistence type="inferred from homology"/>
<dbReference type="PANTHER" id="PTHR30308:SF2">
    <property type="entry name" value="SSRA-BINDING PROTEIN"/>
    <property type="match status" value="1"/>
</dbReference>
<evidence type="ECO:0000313" key="5">
    <source>
        <dbReference type="Proteomes" id="UP000177907"/>
    </source>
</evidence>
<evidence type="ECO:0000313" key="4">
    <source>
        <dbReference type="EMBL" id="OGH88271.1"/>
    </source>
</evidence>
<evidence type="ECO:0000256" key="3">
    <source>
        <dbReference type="HAMAP-Rule" id="MF_00023"/>
    </source>
</evidence>
<gene>
    <name evidence="3" type="primary">smpB</name>
    <name evidence="4" type="ORF">A3J93_02005</name>
</gene>
<reference evidence="4 5" key="1">
    <citation type="journal article" date="2016" name="Nat. Commun.">
        <title>Thousands of microbial genomes shed light on interconnected biogeochemical processes in an aquifer system.</title>
        <authorList>
            <person name="Anantharaman K."/>
            <person name="Brown C.T."/>
            <person name="Hug L.A."/>
            <person name="Sharon I."/>
            <person name="Castelle C.J."/>
            <person name="Probst A.J."/>
            <person name="Thomas B.C."/>
            <person name="Singh A."/>
            <person name="Wilkins M.J."/>
            <person name="Karaoz U."/>
            <person name="Brodie E.L."/>
            <person name="Williams K.H."/>
            <person name="Hubbard S.S."/>
            <person name="Banfield J.F."/>
        </authorList>
    </citation>
    <scope>NUCLEOTIDE SEQUENCE [LARGE SCALE GENOMIC DNA]</scope>
</reference>
<dbReference type="PROSITE" id="PS01317">
    <property type="entry name" value="SSRP"/>
    <property type="match status" value="1"/>
</dbReference>
<keyword evidence="1 3" id="KW-0963">Cytoplasm</keyword>
<evidence type="ECO:0000256" key="1">
    <source>
        <dbReference type="ARBA" id="ARBA00022490"/>
    </source>
</evidence>
<comment type="subcellular location">
    <subcellularLocation>
        <location evidence="3">Cytoplasm</location>
    </subcellularLocation>
    <text evidence="3">The tmRNA-SmpB complex associates with stalled 70S ribosomes.</text>
</comment>
<dbReference type="InterPro" id="IPR020081">
    <property type="entry name" value="SsrA-bd_prot_CS"/>
</dbReference>
<comment type="similarity">
    <text evidence="3">Belongs to the SmpB family.</text>
</comment>
<dbReference type="GO" id="GO:0070930">
    <property type="term" value="P:trans-translation-dependent protein tagging"/>
    <property type="evidence" value="ECO:0007669"/>
    <property type="project" value="TreeGrafter"/>
</dbReference>
<name>A0A1F6NWL1_9BACT</name>
<dbReference type="SUPFAM" id="SSF74982">
    <property type="entry name" value="Small protein B (SmpB)"/>
    <property type="match status" value="1"/>
</dbReference>
<dbReference type="HAMAP" id="MF_00023">
    <property type="entry name" value="SmpB"/>
    <property type="match status" value="1"/>
</dbReference>
<dbReference type="Gene3D" id="2.40.280.10">
    <property type="match status" value="1"/>
</dbReference>
<dbReference type="EMBL" id="MFQZ01000004">
    <property type="protein sequence ID" value="OGH88271.1"/>
    <property type="molecule type" value="Genomic_DNA"/>
</dbReference>
<dbReference type="PANTHER" id="PTHR30308">
    <property type="entry name" value="TMRNA-BINDING COMPONENT OF TRANS-TRANSLATION TAGGING COMPLEX"/>
    <property type="match status" value="1"/>
</dbReference>
<keyword evidence="2 3" id="KW-0694">RNA-binding</keyword>
<comment type="function">
    <text evidence="3">Required for rescue of stalled ribosomes mediated by trans-translation. Binds to transfer-messenger RNA (tmRNA), required for stable association of tmRNA with ribosomes. tmRNA and SmpB together mimic tRNA shape, replacing the anticodon stem-loop with SmpB. tmRNA is encoded by the ssrA gene; the 2 termini fold to resemble tRNA(Ala) and it encodes a 'tag peptide', a short internal open reading frame. During trans-translation Ala-aminoacylated tmRNA acts like a tRNA, entering the A-site of stalled ribosomes, displacing the stalled mRNA. The ribosome then switches to translate the ORF on the tmRNA; the nascent peptide is terminated with the 'tag peptide' encoded by the tmRNA and targeted for degradation. The ribosome is freed to recommence translation, which seems to be the essential function of trans-translation.</text>
</comment>
<accession>A0A1F6NWL1</accession>
<dbReference type="GO" id="GO:0070929">
    <property type="term" value="P:trans-translation"/>
    <property type="evidence" value="ECO:0007669"/>
    <property type="project" value="UniProtKB-UniRule"/>
</dbReference>
<dbReference type="CDD" id="cd09294">
    <property type="entry name" value="SmpB"/>
    <property type="match status" value="1"/>
</dbReference>
<sequence>MSLAQNKKALFDYEILEKMEAGLELTGPEVKSVKNGQISLKGAYVTFHNDMAYLINAHVSAYKPAGKQLEYEPDRSRRLLLHKREIRYLQGKTQEKGLTIVPLSVYTKHRFVKVEIAVGRGKQKYDKRETIKKRDLDREIKRTLKN</sequence>
<dbReference type="InterPro" id="IPR023620">
    <property type="entry name" value="SmpB"/>
</dbReference>
<dbReference type="AlphaFoldDB" id="A0A1F6NWL1"/>
<organism evidence="4 5">
    <name type="scientific">Candidatus Magasanikbacteria bacterium RIFOXYC2_FULL_42_28</name>
    <dbReference type="NCBI Taxonomy" id="1798704"/>
    <lineage>
        <taxon>Bacteria</taxon>
        <taxon>Candidatus Magasanikiibacteriota</taxon>
    </lineage>
</organism>
<dbReference type="Proteomes" id="UP000177907">
    <property type="component" value="Unassembled WGS sequence"/>
</dbReference>
<dbReference type="GO" id="GO:0003723">
    <property type="term" value="F:RNA binding"/>
    <property type="evidence" value="ECO:0007669"/>
    <property type="project" value="UniProtKB-UniRule"/>
</dbReference>
<dbReference type="STRING" id="1798704.A3J93_02005"/>
<evidence type="ECO:0000256" key="2">
    <source>
        <dbReference type="ARBA" id="ARBA00022884"/>
    </source>
</evidence>
<dbReference type="GO" id="GO:0005829">
    <property type="term" value="C:cytosol"/>
    <property type="evidence" value="ECO:0007669"/>
    <property type="project" value="TreeGrafter"/>
</dbReference>
<protein>
    <recommendedName>
        <fullName evidence="3">SsrA-binding protein</fullName>
    </recommendedName>
    <alternativeName>
        <fullName evidence="3">Small protein B</fullName>
    </alternativeName>
</protein>
<dbReference type="InterPro" id="IPR000037">
    <property type="entry name" value="SsrA-bd_prot"/>
</dbReference>
<dbReference type="NCBIfam" id="TIGR00086">
    <property type="entry name" value="smpB"/>
    <property type="match status" value="1"/>
</dbReference>
<comment type="caution">
    <text evidence="4">The sequence shown here is derived from an EMBL/GenBank/DDBJ whole genome shotgun (WGS) entry which is preliminary data.</text>
</comment>